<reference evidence="11 12" key="1">
    <citation type="submission" date="2020-02" db="EMBL/GenBank/DDBJ databases">
        <title>A chromosome-scale genome assembly of the black bullhead catfish (Ameiurus melas).</title>
        <authorList>
            <person name="Wen M."/>
            <person name="Zham M."/>
            <person name="Cabau C."/>
            <person name="Klopp C."/>
            <person name="Donnadieu C."/>
            <person name="Roques C."/>
            <person name="Bouchez O."/>
            <person name="Lampietro C."/>
            <person name="Jouanno E."/>
            <person name="Herpin A."/>
            <person name="Louis A."/>
            <person name="Berthelot C."/>
            <person name="Parey E."/>
            <person name="Roest-Crollius H."/>
            <person name="Braasch I."/>
            <person name="Postlethwait J."/>
            <person name="Robinson-Rechavi M."/>
            <person name="Echchiki A."/>
            <person name="Begum T."/>
            <person name="Montfort J."/>
            <person name="Schartl M."/>
            <person name="Bobe J."/>
            <person name="Guiguen Y."/>
        </authorList>
    </citation>
    <scope>NUCLEOTIDE SEQUENCE [LARGE SCALE GENOMIC DNA]</scope>
    <source>
        <strain evidence="11">M_S1</strain>
        <tissue evidence="11">Blood</tissue>
    </source>
</reference>
<keyword evidence="12" id="KW-1185">Reference proteome</keyword>
<evidence type="ECO:0000313" key="12">
    <source>
        <dbReference type="Proteomes" id="UP000593565"/>
    </source>
</evidence>
<dbReference type="InterPro" id="IPR002213">
    <property type="entry name" value="UDP_glucos_trans"/>
</dbReference>
<dbReference type="EMBL" id="JAAGNN010000005">
    <property type="protein sequence ID" value="KAF4089068.1"/>
    <property type="molecule type" value="Genomic_DNA"/>
</dbReference>
<accession>A0A7J6B5Q5</accession>
<dbReference type="SUPFAM" id="SSF53756">
    <property type="entry name" value="UDP-Glycosyltransferase/glycogen phosphorylase"/>
    <property type="match status" value="1"/>
</dbReference>
<keyword evidence="8" id="KW-0807">Transducer</keyword>
<dbReference type="Pfam" id="PF00001">
    <property type="entry name" value="7tm_1"/>
    <property type="match status" value="1"/>
</dbReference>
<evidence type="ECO:0000256" key="2">
    <source>
        <dbReference type="ARBA" id="ARBA00009995"/>
    </source>
</evidence>
<keyword evidence="8" id="KW-0297">G-protein coupled receptor</keyword>
<dbReference type="AlphaFoldDB" id="A0A7J6B5Q5"/>
<dbReference type="GO" id="GO:0008194">
    <property type="term" value="F:UDP-glycosyltransferase activity"/>
    <property type="evidence" value="ECO:0007669"/>
    <property type="project" value="InterPro"/>
</dbReference>
<feature type="transmembrane region" description="Helical" evidence="9">
    <location>
        <begin position="460"/>
        <end position="481"/>
    </location>
</feature>
<dbReference type="FunFam" id="3.40.50.2000:FF:000001">
    <property type="entry name" value="UDP-glucuronosyltransferase"/>
    <property type="match status" value="1"/>
</dbReference>
<evidence type="ECO:0000313" key="11">
    <source>
        <dbReference type="EMBL" id="KAF4089068.1"/>
    </source>
</evidence>
<evidence type="ECO:0000256" key="4">
    <source>
        <dbReference type="ARBA" id="ARBA00022679"/>
    </source>
</evidence>
<evidence type="ECO:0000256" key="8">
    <source>
        <dbReference type="RuleBase" id="RU000688"/>
    </source>
</evidence>
<dbReference type="PROSITE" id="PS00375">
    <property type="entry name" value="UDPGT"/>
    <property type="match status" value="1"/>
</dbReference>
<evidence type="ECO:0000256" key="6">
    <source>
        <dbReference type="ARBA" id="ARBA00022989"/>
    </source>
</evidence>
<protein>
    <recommendedName>
        <fullName evidence="10">G-protein coupled receptors family 1 profile domain-containing protein</fullName>
    </recommendedName>
</protein>
<keyword evidence="7 9" id="KW-0472">Membrane</keyword>
<evidence type="ECO:0000256" key="7">
    <source>
        <dbReference type="ARBA" id="ARBA00023136"/>
    </source>
</evidence>
<feature type="transmembrane region" description="Helical" evidence="9">
    <location>
        <begin position="573"/>
        <end position="595"/>
    </location>
</feature>
<dbReference type="GO" id="GO:0016020">
    <property type="term" value="C:membrane"/>
    <property type="evidence" value="ECO:0007669"/>
    <property type="project" value="UniProtKB-SubCell"/>
</dbReference>
<feature type="domain" description="G-protein coupled receptors family 1 profile" evidence="10">
    <location>
        <begin position="472"/>
        <end position="723"/>
    </location>
</feature>
<dbReference type="PANTHER" id="PTHR48043">
    <property type="entry name" value="EG:EG0003.4 PROTEIN-RELATED"/>
    <property type="match status" value="1"/>
</dbReference>
<comment type="caution">
    <text evidence="11">The sequence shown here is derived from an EMBL/GenBank/DDBJ whole genome shotgun (WGS) entry which is preliminary data.</text>
</comment>
<evidence type="ECO:0000259" key="10">
    <source>
        <dbReference type="PROSITE" id="PS50262"/>
    </source>
</evidence>
<dbReference type="Proteomes" id="UP000593565">
    <property type="component" value="Unassembled WGS sequence"/>
</dbReference>
<keyword evidence="5 8" id="KW-0812">Transmembrane</keyword>
<comment type="similarity">
    <text evidence="2">Belongs to the UDP-glycosyltransferase family.</text>
</comment>
<evidence type="ECO:0000256" key="1">
    <source>
        <dbReference type="ARBA" id="ARBA00004370"/>
    </source>
</evidence>
<dbReference type="InterPro" id="IPR000276">
    <property type="entry name" value="GPCR_Rhodpsn"/>
</dbReference>
<evidence type="ECO:0000256" key="9">
    <source>
        <dbReference type="SAM" id="Phobius"/>
    </source>
</evidence>
<dbReference type="PROSITE" id="PS00237">
    <property type="entry name" value="G_PROTEIN_RECEP_F1_1"/>
    <property type="match status" value="1"/>
</dbReference>
<evidence type="ECO:0000256" key="5">
    <source>
        <dbReference type="ARBA" id="ARBA00022692"/>
    </source>
</evidence>
<name>A0A7J6B5Q5_AMEME</name>
<dbReference type="PANTHER" id="PTHR48043:SF32">
    <property type="entry name" value="UDP-GLUCURONOSYLTRANSFERASE"/>
    <property type="match status" value="1"/>
</dbReference>
<keyword evidence="6 9" id="KW-1133">Transmembrane helix</keyword>
<feature type="transmembrane region" description="Helical" evidence="9">
    <location>
        <begin position="659"/>
        <end position="683"/>
    </location>
</feature>
<evidence type="ECO:0000256" key="3">
    <source>
        <dbReference type="ARBA" id="ARBA00022676"/>
    </source>
</evidence>
<dbReference type="InterPro" id="IPR035595">
    <property type="entry name" value="UDP_glycos_trans_CS"/>
</dbReference>
<dbReference type="GO" id="GO:0004930">
    <property type="term" value="F:G protein-coupled receptor activity"/>
    <property type="evidence" value="ECO:0007669"/>
    <property type="project" value="UniProtKB-KW"/>
</dbReference>
<feature type="transmembrane region" description="Helical" evidence="9">
    <location>
        <begin position="535"/>
        <end position="561"/>
    </location>
</feature>
<feature type="transmembrane region" description="Helical" evidence="9">
    <location>
        <begin position="615"/>
        <end position="638"/>
    </location>
</feature>
<organism evidence="11 12">
    <name type="scientific">Ameiurus melas</name>
    <name type="common">Black bullhead</name>
    <name type="synonym">Silurus melas</name>
    <dbReference type="NCBI Taxonomy" id="219545"/>
    <lineage>
        <taxon>Eukaryota</taxon>
        <taxon>Metazoa</taxon>
        <taxon>Chordata</taxon>
        <taxon>Craniata</taxon>
        <taxon>Vertebrata</taxon>
        <taxon>Euteleostomi</taxon>
        <taxon>Actinopterygii</taxon>
        <taxon>Neopterygii</taxon>
        <taxon>Teleostei</taxon>
        <taxon>Ostariophysi</taxon>
        <taxon>Siluriformes</taxon>
        <taxon>Ictaluridae</taxon>
        <taxon>Ameiurus</taxon>
    </lineage>
</organism>
<dbReference type="SUPFAM" id="SSF81321">
    <property type="entry name" value="Family A G protein-coupled receptor-like"/>
    <property type="match status" value="1"/>
</dbReference>
<dbReference type="PRINTS" id="PR00237">
    <property type="entry name" value="GPCRRHODOPSN"/>
</dbReference>
<dbReference type="InterPro" id="IPR050271">
    <property type="entry name" value="UDP-glycosyltransferase"/>
</dbReference>
<keyword evidence="4" id="KW-0808">Transferase</keyword>
<dbReference type="Gene3D" id="1.20.1070.10">
    <property type="entry name" value="Rhodopsin 7-helix transmembrane proteins"/>
    <property type="match status" value="1"/>
</dbReference>
<feature type="transmembrane region" description="Helical" evidence="9">
    <location>
        <begin position="493"/>
        <end position="515"/>
    </location>
</feature>
<keyword evidence="8" id="KW-0675">Receptor</keyword>
<sequence length="750" mass="84934">MTPILRFFEQQKDVMNMLKIFHGGTLSIISTILDDSALMGKLQDSQFDLMLTDPAFPAGVLLAHYLHLPMVYNVRWLNAGDAHMAIAPSTPSYVPMYNSLFSDRMDFLQRTENFIRYMVSLLQEQFVILPIYEELFRRHFPPGSDLLSMQRSADIWLMRVDFIFEYPRPSMPNIVYIGGFQCRPAKPIVTELEEFMQSSGEHGVVVMSLGVMVTALPKQITEAIAAAFAKLPQKVIWRYVGERPSSLGNNTLLLEWLPQNNLLGHPKTCAFVSHGGTNGIYEAIYHGIPVLLLPLLFDQFDNAIRLETRGAARVLEVNTLTSKEFLEALKDVIKNPSYKSNMQELSVLHRDQPFSPLDSATFWIEYVIRHKGARHLYSEGSSLPWYSYHNLDVSPIIGRCKVNTSTALTVGTVRARQCEQLNVQPFKCLSHGNVIEIMFMNLTNGSCHIPLETDRVGLTYIYSLAFSLGLPANLLSLWGLYQLGRSSGAFTQLVYILNLLLSDLLQLLTLPLWILYLQRDHRWPYGSIACQLVGYVFYVNVYASIAFLCLIALDRCLAIVYPLSSRRVRNVRLSAFSGVVVWTLVFLFCLIGLYPSVFEPQEGLCLEHYPVTPRYAYFKIATVVLGFLMPCSILGCTSARIGITLHNSPSITDHERNKIVGTLTVITIIFIVVFGPYHMVGGYRFVALLLTEDQCALERSVYLYYRICYGLTSLNTLLDPLFYIFLCQNARLELQRSLPCLACSRRSEGP</sequence>
<keyword evidence="3" id="KW-0328">Glycosyltransferase</keyword>
<proteinExistence type="inferred from homology"/>
<dbReference type="Gene3D" id="3.40.50.2000">
    <property type="entry name" value="Glycogen Phosphorylase B"/>
    <property type="match status" value="1"/>
</dbReference>
<dbReference type="PROSITE" id="PS50262">
    <property type="entry name" value="G_PROTEIN_RECEP_F1_2"/>
    <property type="match status" value="1"/>
</dbReference>
<dbReference type="Pfam" id="PF00201">
    <property type="entry name" value="UDPGT"/>
    <property type="match status" value="1"/>
</dbReference>
<comment type="similarity">
    <text evidence="8">Belongs to the G-protein coupled receptor 1 family.</text>
</comment>
<dbReference type="InterPro" id="IPR017452">
    <property type="entry name" value="GPCR_Rhodpsn_7TM"/>
</dbReference>
<comment type="subcellular location">
    <subcellularLocation>
        <location evidence="1">Membrane</location>
    </subcellularLocation>
</comment>
<gene>
    <name evidence="11" type="ORF">AMELA_G00062240</name>
</gene>
<dbReference type="CDD" id="cd03784">
    <property type="entry name" value="GT1_Gtf-like"/>
    <property type="match status" value="1"/>
</dbReference>
<dbReference type="PRINTS" id="PR01157">
    <property type="entry name" value="P2YPURNOCPTR"/>
</dbReference>